<keyword evidence="3 6" id="KW-1133">Transmembrane helix</keyword>
<keyword evidence="2 6" id="KW-0812">Transmembrane</keyword>
<dbReference type="InterPro" id="IPR019109">
    <property type="entry name" value="MamF_MmsF"/>
</dbReference>
<evidence type="ECO:0000256" key="6">
    <source>
        <dbReference type="SAM" id="Phobius"/>
    </source>
</evidence>
<evidence type="ECO:0000256" key="3">
    <source>
        <dbReference type="ARBA" id="ARBA00022989"/>
    </source>
</evidence>
<dbReference type="Pfam" id="PF09685">
    <property type="entry name" value="MamF_MmsF"/>
    <property type="match status" value="1"/>
</dbReference>
<evidence type="ECO:0008006" key="9">
    <source>
        <dbReference type="Google" id="ProtNLM"/>
    </source>
</evidence>
<proteinExistence type="predicted"/>
<name>A0A1G2KQ01_9BACT</name>
<feature type="region of interest" description="Disordered" evidence="5">
    <location>
        <begin position="1"/>
        <end position="23"/>
    </location>
</feature>
<keyword evidence="4 6" id="KW-0472">Membrane</keyword>
<feature type="transmembrane region" description="Helical" evidence="6">
    <location>
        <begin position="29"/>
        <end position="48"/>
    </location>
</feature>
<evidence type="ECO:0000313" key="8">
    <source>
        <dbReference type="Proteomes" id="UP000178710"/>
    </source>
</evidence>
<comment type="subcellular location">
    <subcellularLocation>
        <location evidence="1">Membrane</location>
        <topology evidence="1">Multi-pass membrane protein</topology>
    </subcellularLocation>
</comment>
<evidence type="ECO:0000256" key="1">
    <source>
        <dbReference type="ARBA" id="ARBA00004141"/>
    </source>
</evidence>
<evidence type="ECO:0000313" key="7">
    <source>
        <dbReference type="EMBL" id="OHA01498.1"/>
    </source>
</evidence>
<gene>
    <name evidence="7" type="ORF">A3C12_01855</name>
</gene>
<feature type="transmembrane region" description="Helical" evidence="6">
    <location>
        <begin position="85"/>
        <end position="103"/>
    </location>
</feature>
<dbReference type="Proteomes" id="UP000178710">
    <property type="component" value="Unassembled WGS sequence"/>
</dbReference>
<sequence length="123" mass="13613">MDSQNNNAPGWGNSQKNTPSGANADSNNVVMSVLAYIGPLVAVSYFVAKDNPFVKFHIKQGLVLFVIEVAVWFVGTMLWQLWMLFNLINLATLILAIIGIINVTQGKEKELPIVGGYSHYFRI</sequence>
<reference evidence="7 8" key="1">
    <citation type="journal article" date="2016" name="Nat. Commun.">
        <title>Thousands of microbial genomes shed light on interconnected biogeochemical processes in an aquifer system.</title>
        <authorList>
            <person name="Anantharaman K."/>
            <person name="Brown C.T."/>
            <person name="Hug L.A."/>
            <person name="Sharon I."/>
            <person name="Castelle C.J."/>
            <person name="Probst A.J."/>
            <person name="Thomas B.C."/>
            <person name="Singh A."/>
            <person name="Wilkins M.J."/>
            <person name="Karaoz U."/>
            <person name="Brodie E.L."/>
            <person name="Williams K.H."/>
            <person name="Hubbard S.S."/>
            <person name="Banfield J.F."/>
        </authorList>
    </citation>
    <scope>NUCLEOTIDE SEQUENCE [LARGE SCALE GENOMIC DNA]</scope>
</reference>
<feature type="transmembrane region" description="Helical" evidence="6">
    <location>
        <begin position="60"/>
        <end position="79"/>
    </location>
</feature>
<evidence type="ECO:0000256" key="5">
    <source>
        <dbReference type="SAM" id="MobiDB-lite"/>
    </source>
</evidence>
<dbReference type="EMBL" id="MHQK01000026">
    <property type="protein sequence ID" value="OHA01498.1"/>
    <property type="molecule type" value="Genomic_DNA"/>
</dbReference>
<comment type="caution">
    <text evidence="7">The sequence shown here is derived from an EMBL/GenBank/DDBJ whole genome shotgun (WGS) entry which is preliminary data.</text>
</comment>
<evidence type="ECO:0000256" key="2">
    <source>
        <dbReference type="ARBA" id="ARBA00022692"/>
    </source>
</evidence>
<organism evidence="7 8">
    <name type="scientific">Candidatus Sungbacteria bacterium RIFCSPHIGHO2_02_FULL_49_20</name>
    <dbReference type="NCBI Taxonomy" id="1802272"/>
    <lineage>
        <taxon>Bacteria</taxon>
        <taxon>Candidatus Sungiibacteriota</taxon>
    </lineage>
</organism>
<protein>
    <recommendedName>
        <fullName evidence="9">Chloroplast import component protein (Tic20)</fullName>
    </recommendedName>
</protein>
<accession>A0A1G2KQ01</accession>
<evidence type="ECO:0000256" key="4">
    <source>
        <dbReference type="ARBA" id="ARBA00023136"/>
    </source>
</evidence>
<dbReference type="AlphaFoldDB" id="A0A1G2KQ01"/>